<dbReference type="PANTHER" id="PTHR20978">
    <property type="entry name" value="SPLICING FACTOR 3B SUBUNIT 5"/>
    <property type="match status" value="1"/>
</dbReference>
<reference evidence="2" key="1">
    <citation type="journal article" date="2023" name="Commun. Biol.">
        <title>Genome analysis of Parmales, the sister group of diatoms, reveals the evolutionary specialization of diatoms from phago-mixotrophs to photoautotrophs.</title>
        <authorList>
            <person name="Ban H."/>
            <person name="Sato S."/>
            <person name="Yoshikawa S."/>
            <person name="Yamada K."/>
            <person name="Nakamura Y."/>
            <person name="Ichinomiya M."/>
            <person name="Sato N."/>
            <person name="Blanc-Mathieu R."/>
            <person name="Endo H."/>
            <person name="Kuwata A."/>
            <person name="Ogata H."/>
        </authorList>
    </citation>
    <scope>NUCLEOTIDE SEQUENCE [LARGE SCALE GENOMIC DNA]</scope>
</reference>
<proteinExistence type="predicted"/>
<dbReference type="PANTHER" id="PTHR20978:SF0">
    <property type="entry name" value="SPLICING FACTOR 3B SUBUNIT 5"/>
    <property type="match status" value="1"/>
</dbReference>
<dbReference type="GO" id="GO:0000398">
    <property type="term" value="P:mRNA splicing, via spliceosome"/>
    <property type="evidence" value="ECO:0007669"/>
    <property type="project" value="TreeGrafter"/>
</dbReference>
<evidence type="ECO:0000313" key="1">
    <source>
        <dbReference type="EMBL" id="GMI49317.1"/>
    </source>
</evidence>
<dbReference type="GO" id="GO:0071011">
    <property type="term" value="C:precatalytic spliceosome"/>
    <property type="evidence" value="ECO:0007669"/>
    <property type="project" value="TreeGrafter"/>
</dbReference>
<name>A0A9W7LH59_9STRA</name>
<dbReference type="AlphaFoldDB" id="A0A9W7LH59"/>
<evidence type="ECO:0000313" key="2">
    <source>
        <dbReference type="Proteomes" id="UP001165065"/>
    </source>
</evidence>
<dbReference type="OrthoDB" id="274726at2759"/>
<comment type="caution">
    <text evidence="1">The sequence shown here is derived from an EMBL/GenBank/DDBJ whole genome shotgun (WGS) entry which is preliminary data.</text>
</comment>
<sequence>MSRNAGGNLALLASKHIGTGGADTKSHTFLVNQHRDTLASIVGRHDHVSYIAVGEGKSLGRVKAEALEGMLFPCGEEVREMERGCGGLRGGGEGGG</sequence>
<dbReference type="Proteomes" id="UP001165065">
    <property type="component" value="Unassembled WGS sequence"/>
</dbReference>
<dbReference type="InterPro" id="IPR009846">
    <property type="entry name" value="SF3b5/RDS3-10"/>
</dbReference>
<keyword evidence="2" id="KW-1185">Reference proteome</keyword>
<protein>
    <submittedName>
        <fullName evidence="1">Uncharacterized protein</fullName>
    </submittedName>
</protein>
<dbReference type="GO" id="GO:0005686">
    <property type="term" value="C:U2 snRNP"/>
    <property type="evidence" value="ECO:0007669"/>
    <property type="project" value="TreeGrafter"/>
</dbReference>
<gene>
    <name evidence="1" type="ORF">TrCOL_g11626</name>
</gene>
<accession>A0A9W7LH59</accession>
<dbReference type="EMBL" id="BRYA01000490">
    <property type="protein sequence ID" value="GMI49317.1"/>
    <property type="molecule type" value="Genomic_DNA"/>
</dbReference>
<dbReference type="Pfam" id="PF07189">
    <property type="entry name" value="SF3b10"/>
    <property type="match status" value="1"/>
</dbReference>
<organism evidence="1 2">
    <name type="scientific">Triparma columacea</name>
    <dbReference type="NCBI Taxonomy" id="722753"/>
    <lineage>
        <taxon>Eukaryota</taxon>
        <taxon>Sar</taxon>
        <taxon>Stramenopiles</taxon>
        <taxon>Ochrophyta</taxon>
        <taxon>Bolidophyceae</taxon>
        <taxon>Parmales</taxon>
        <taxon>Triparmaceae</taxon>
        <taxon>Triparma</taxon>
    </lineage>
</organism>